<accession>A0A1Q5ZU06</accession>
<dbReference type="InterPro" id="IPR005632">
    <property type="entry name" value="Chaperone_Skp"/>
</dbReference>
<evidence type="ECO:0000256" key="4">
    <source>
        <dbReference type="SAM" id="SignalP"/>
    </source>
</evidence>
<feature type="signal peptide" evidence="4">
    <location>
        <begin position="1"/>
        <end position="23"/>
    </location>
</feature>
<dbReference type="Proteomes" id="UP000186720">
    <property type="component" value="Unassembled WGS sequence"/>
</dbReference>
<dbReference type="PANTHER" id="PTHR35089">
    <property type="entry name" value="CHAPERONE PROTEIN SKP"/>
    <property type="match status" value="1"/>
</dbReference>
<feature type="chain" id="PRO_5010221385" description="OmpH family outer membrane protein" evidence="4">
    <location>
        <begin position="24"/>
        <end position="170"/>
    </location>
</feature>
<dbReference type="STRING" id="1302689.RG47T_0703"/>
<feature type="coiled-coil region" evidence="3">
    <location>
        <begin position="86"/>
        <end position="113"/>
    </location>
</feature>
<dbReference type="AlphaFoldDB" id="A0A1Q5ZU06"/>
<evidence type="ECO:0000256" key="1">
    <source>
        <dbReference type="ARBA" id="ARBA00009091"/>
    </source>
</evidence>
<evidence type="ECO:0008006" key="7">
    <source>
        <dbReference type="Google" id="ProtNLM"/>
    </source>
</evidence>
<reference evidence="5 6" key="1">
    <citation type="submission" date="2016-11" db="EMBL/GenBank/DDBJ databases">
        <title>Whole Genome Sequencing of Mucilaginibacter polytrichastri RG4-7(T) isolated from the moss sample.</title>
        <authorList>
            <person name="Li Y."/>
        </authorList>
    </citation>
    <scope>NUCLEOTIDE SEQUENCE [LARGE SCALE GENOMIC DNA]</scope>
    <source>
        <strain evidence="5 6">RG4-7</strain>
    </source>
</reference>
<comment type="similarity">
    <text evidence="1">Belongs to the Skp family.</text>
</comment>
<dbReference type="Pfam" id="PF03938">
    <property type="entry name" value="OmpH"/>
    <property type="match status" value="1"/>
</dbReference>
<dbReference type="SMART" id="SM00935">
    <property type="entry name" value="OmpH"/>
    <property type="match status" value="1"/>
</dbReference>
<dbReference type="SUPFAM" id="SSF111384">
    <property type="entry name" value="OmpH-like"/>
    <property type="match status" value="1"/>
</dbReference>
<sequence length="170" mass="18810">MKKLLKVVLVAGCMLLVGSFAKAQTKLGYINFNTLIDQMPETKGVQKASQDYQKQFIDVLQTMQTELTTKGQAYDAGRATMTDAVRTQKENELQELQKRIQEYQTTAQQKVQEKGNELIKPIVDKAKAAIAAVAKEKGYTYVLDTTQGEPIVAPPADDLMASVKLKLGLK</sequence>
<dbReference type="GO" id="GO:0051082">
    <property type="term" value="F:unfolded protein binding"/>
    <property type="evidence" value="ECO:0007669"/>
    <property type="project" value="InterPro"/>
</dbReference>
<dbReference type="RefSeq" id="WP_074488127.1">
    <property type="nucleotide sequence ID" value="NZ_FPAM01000001.1"/>
</dbReference>
<evidence type="ECO:0000256" key="3">
    <source>
        <dbReference type="SAM" id="Coils"/>
    </source>
</evidence>
<dbReference type="OrthoDB" id="1524711at2"/>
<protein>
    <recommendedName>
        <fullName evidence="7">OmpH family outer membrane protein</fullName>
    </recommendedName>
</protein>
<name>A0A1Q5ZU06_9SPHI</name>
<dbReference type="EMBL" id="MPPL01000001">
    <property type="protein sequence ID" value="OKS85259.1"/>
    <property type="molecule type" value="Genomic_DNA"/>
</dbReference>
<keyword evidence="3" id="KW-0175">Coiled coil</keyword>
<dbReference type="GO" id="GO:0005829">
    <property type="term" value="C:cytosol"/>
    <property type="evidence" value="ECO:0007669"/>
    <property type="project" value="TreeGrafter"/>
</dbReference>
<dbReference type="Gene3D" id="3.30.910.20">
    <property type="entry name" value="Skp domain"/>
    <property type="match status" value="1"/>
</dbReference>
<organism evidence="5 6">
    <name type="scientific">Mucilaginibacter polytrichastri</name>
    <dbReference type="NCBI Taxonomy" id="1302689"/>
    <lineage>
        <taxon>Bacteria</taxon>
        <taxon>Pseudomonadati</taxon>
        <taxon>Bacteroidota</taxon>
        <taxon>Sphingobacteriia</taxon>
        <taxon>Sphingobacteriales</taxon>
        <taxon>Sphingobacteriaceae</taxon>
        <taxon>Mucilaginibacter</taxon>
    </lineage>
</organism>
<dbReference type="InterPro" id="IPR024930">
    <property type="entry name" value="Skp_dom_sf"/>
</dbReference>
<evidence type="ECO:0000313" key="5">
    <source>
        <dbReference type="EMBL" id="OKS85259.1"/>
    </source>
</evidence>
<gene>
    <name evidence="5" type="ORF">RG47T_0703</name>
</gene>
<comment type="caution">
    <text evidence="5">The sequence shown here is derived from an EMBL/GenBank/DDBJ whole genome shotgun (WGS) entry which is preliminary data.</text>
</comment>
<evidence type="ECO:0000313" key="6">
    <source>
        <dbReference type="Proteomes" id="UP000186720"/>
    </source>
</evidence>
<keyword evidence="2 4" id="KW-0732">Signal</keyword>
<dbReference type="PANTHER" id="PTHR35089:SF1">
    <property type="entry name" value="CHAPERONE PROTEIN SKP"/>
    <property type="match status" value="1"/>
</dbReference>
<keyword evidence="6" id="KW-1185">Reference proteome</keyword>
<evidence type="ECO:0000256" key="2">
    <source>
        <dbReference type="ARBA" id="ARBA00022729"/>
    </source>
</evidence>
<proteinExistence type="inferred from homology"/>
<dbReference type="GO" id="GO:0050821">
    <property type="term" value="P:protein stabilization"/>
    <property type="evidence" value="ECO:0007669"/>
    <property type="project" value="TreeGrafter"/>
</dbReference>